<evidence type="ECO:0000256" key="1">
    <source>
        <dbReference type="SAM" id="MobiDB-lite"/>
    </source>
</evidence>
<evidence type="ECO:0000313" key="3">
    <source>
        <dbReference type="Proteomes" id="UP001359559"/>
    </source>
</evidence>
<dbReference type="EMBL" id="JAYKXN010000001">
    <property type="protein sequence ID" value="KAK7317387.1"/>
    <property type="molecule type" value="Genomic_DNA"/>
</dbReference>
<comment type="caution">
    <text evidence="2">The sequence shown here is derived from an EMBL/GenBank/DDBJ whole genome shotgun (WGS) entry which is preliminary data.</text>
</comment>
<keyword evidence="3" id="KW-1185">Reference proteome</keyword>
<sequence length="111" mass="12599">MRQDYEALGEKLQTIREEATNAPETSHETTDAQTPEQPTKPPLFEKDMQHLDLRPDMMSHHSGPNLLRVVPAIRSLTLKYTPTDEEAPSRILEGPVNEEDPEEEPKVNLSL</sequence>
<feature type="region of interest" description="Disordered" evidence="1">
    <location>
        <begin position="1"/>
        <end position="43"/>
    </location>
</feature>
<proteinExistence type="predicted"/>
<gene>
    <name evidence="2" type="ORF">RJT34_01560</name>
</gene>
<feature type="region of interest" description="Disordered" evidence="1">
    <location>
        <begin position="80"/>
        <end position="111"/>
    </location>
</feature>
<dbReference type="AlphaFoldDB" id="A0AAN9Q0K3"/>
<protein>
    <submittedName>
        <fullName evidence="2">Uncharacterized protein</fullName>
    </submittedName>
</protein>
<organism evidence="2 3">
    <name type="scientific">Clitoria ternatea</name>
    <name type="common">Butterfly pea</name>
    <dbReference type="NCBI Taxonomy" id="43366"/>
    <lineage>
        <taxon>Eukaryota</taxon>
        <taxon>Viridiplantae</taxon>
        <taxon>Streptophyta</taxon>
        <taxon>Embryophyta</taxon>
        <taxon>Tracheophyta</taxon>
        <taxon>Spermatophyta</taxon>
        <taxon>Magnoliopsida</taxon>
        <taxon>eudicotyledons</taxon>
        <taxon>Gunneridae</taxon>
        <taxon>Pentapetalae</taxon>
        <taxon>rosids</taxon>
        <taxon>fabids</taxon>
        <taxon>Fabales</taxon>
        <taxon>Fabaceae</taxon>
        <taxon>Papilionoideae</taxon>
        <taxon>50 kb inversion clade</taxon>
        <taxon>NPAAA clade</taxon>
        <taxon>indigoferoid/millettioid clade</taxon>
        <taxon>Phaseoleae</taxon>
        <taxon>Clitoria</taxon>
    </lineage>
</organism>
<reference evidence="2 3" key="1">
    <citation type="submission" date="2024-01" db="EMBL/GenBank/DDBJ databases">
        <title>The genomes of 5 underutilized Papilionoideae crops provide insights into root nodulation and disease resistance.</title>
        <authorList>
            <person name="Yuan L."/>
        </authorList>
    </citation>
    <scope>NUCLEOTIDE SEQUENCE [LARGE SCALE GENOMIC DNA]</scope>
    <source>
        <strain evidence="2">LY-2023</strain>
        <tissue evidence="2">Leaf</tissue>
    </source>
</reference>
<dbReference type="Proteomes" id="UP001359559">
    <property type="component" value="Unassembled WGS sequence"/>
</dbReference>
<name>A0AAN9Q0K3_CLITE</name>
<accession>A0AAN9Q0K3</accession>
<evidence type="ECO:0000313" key="2">
    <source>
        <dbReference type="EMBL" id="KAK7317387.1"/>
    </source>
</evidence>
<feature type="compositionally biased region" description="Basic and acidic residues" evidence="1">
    <location>
        <begin position="1"/>
        <end position="30"/>
    </location>
</feature>